<sequence>MYVLFTILCLTNSKTFGFDNEIQKHILKGHSSLSFKRQNLINSEENPNCKPKVKRRLRTIARETEMGLKWLMPSIIVRISHASREFSAVDNPPDVSVTSSHCVYR</sequence>
<protein>
    <submittedName>
        <fullName evidence="1">Uncharacterized protein</fullName>
    </submittedName>
</protein>
<gene>
    <name evidence="1" type="ORF">CEXT_544671</name>
</gene>
<reference evidence="1 2" key="1">
    <citation type="submission" date="2021-06" db="EMBL/GenBank/DDBJ databases">
        <title>Caerostris extrusa draft genome.</title>
        <authorList>
            <person name="Kono N."/>
            <person name="Arakawa K."/>
        </authorList>
    </citation>
    <scope>NUCLEOTIDE SEQUENCE [LARGE SCALE GENOMIC DNA]</scope>
</reference>
<dbReference type="AlphaFoldDB" id="A0AAV4RJ53"/>
<dbReference type="Proteomes" id="UP001054945">
    <property type="component" value="Unassembled WGS sequence"/>
</dbReference>
<evidence type="ECO:0000313" key="2">
    <source>
        <dbReference type="Proteomes" id="UP001054945"/>
    </source>
</evidence>
<organism evidence="1 2">
    <name type="scientific">Caerostris extrusa</name>
    <name type="common">Bark spider</name>
    <name type="synonym">Caerostris bankana</name>
    <dbReference type="NCBI Taxonomy" id="172846"/>
    <lineage>
        <taxon>Eukaryota</taxon>
        <taxon>Metazoa</taxon>
        <taxon>Ecdysozoa</taxon>
        <taxon>Arthropoda</taxon>
        <taxon>Chelicerata</taxon>
        <taxon>Arachnida</taxon>
        <taxon>Araneae</taxon>
        <taxon>Araneomorphae</taxon>
        <taxon>Entelegynae</taxon>
        <taxon>Araneoidea</taxon>
        <taxon>Araneidae</taxon>
        <taxon>Caerostris</taxon>
    </lineage>
</organism>
<evidence type="ECO:0000313" key="1">
    <source>
        <dbReference type="EMBL" id="GIY20796.1"/>
    </source>
</evidence>
<proteinExistence type="predicted"/>
<keyword evidence="2" id="KW-1185">Reference proteome</keyword>
<dbReference type="EMBL" id="BPLR01007937">
    <property type="protein sequence ID" value="GIY20796.1"/>
    <property type="molecule type" value="Genomic_DNA"/>
</dbReference>
<accession>A0AAV4RJ53</accession>
<name>A0AAV4RJ53_CAEEX</name>
<comment type="caution">
    <text evidence="1">The sequence shown here is derived from an EMBL/GenBank/DDBJ whole genome shotgun (WGS) entry which is preliminary data.</text>
</comment>